<sequence length="423" mass="49323">MALFIQSLPNIKLDLDIFHDDWAKHLTSRVFTSFYIDIRKLPSTAGHFTCFHFIHIPKNAPPTGSYVFLPIWTIFKLVRDINKTNVLTNFHDDWAKIVTSRVFTSHVIQLTGTIFELNSHIKENKLFTCFHYIHIEKNSPPTGGNVFSPIWTMFELVRDINKTNVLTNFYDDWAKIVISRVFTGLVIELTRTIFELNSDIKENIVRSQGLIETIFELNSLIKETNVLTKFHENWAKNVTSRVLTCFHYIHIEKNAPPTSGHVFSPIQTIVELVQDINKTNVLTNFHDDWATIVTSRVFTRENCHYVHINKNAPPTGGHVFLPIWTIFELVRDMNKTNVLTKFYDDWTKIVTSRVLTRENCHYIHIKKDAPPTGGHFFFTDLEHFRTRPRYQLNQLFTRKTAPPTGGHVFQQTGTTFERNQYII</sequence>
<evidence type="ECO:0000313" key="2">
    <source>
        <dbReference type="Proteomes" id="UP000828390"/>
    </source>
</evidence>
<accession>A0A9D4D7G5</accession>
<keyword evidence="2" id="KW-1185">Reference proteome</keyword>
<dbReference type="Proteomes" id="UP000828390">
    <property type="component" value="Unassembled WGS sequence"/>
</dbReference>
<proteinExistence type="predicted"/>
<comment type="caution">
    <text evidence="1">The sequence shown here is derived from an EMBL/GenBank/DDBJ whole genome shotgun (WGS) entry which is preliminary data.</text>
</comment>
<protein>
    <submittedName>
        <fullName evidence="1">Uncharacterized protein</fullName>
    </submittedName>
</protein>
<name>A0A9D4D7G5_DREPO</name>
<dbReference type="EMBL" id="JAIWYP010000011">
    <property type="protein sequence ID" value="KAH3740070.1"/>
    <property type="molecule type" value="Genomic_DNA"/>
</dbReference>
<organism evidence="1 2">
    <name type="scientific">Dreissena polymorpha</name>
    <name type="common">Zebra mussel</name>
    <name type="synonym">Mytilus polymorpha</name>
    <dbReference type="NCBI Taxonomy" id="45954"/>
    <lineage>
        <taxon>Eukaryota</taxon>
        <taxon>Metazoa</taxon>
        <taxon>Spiralia</taxon>
        <taxon>Lophotrochozoa</taxon>
        <taxon>Mollusca</taxon>
        <taxon>Bivalvia</taxon>
        <taxon>Autobranchia</taxon>
        <taxon>Heteroconchia</taxon>
        <taxon>Euheterodonta</taxon>
        <taxon>Imparidentia</taxon>
        <taxon>Neoheterodontei</taxon>
        <taxon>Myida</taxon>
        <taxon>Dreissenoidea</taxon>
        <taxon>Dreissenidae</taxon>
        <taxon>Dreissena</taxon>
    </lineage>
</organism>
<dbReference type="AlphaFoldDB" id="A0A9D4D7G5"/>
<evidence type="ECO:0000313" key="1">
    <source>
        <dbReference type="EMBL" id="KAH3740070.1"/>
    </source>
</evidence>
<reference evidence="1" key="2">
    <citation type="submission" date="2020-11" db="EMBL/GenBank/DDBJ databases">
        <authorList>
            <person name="McCartney M.A."/>
            <person name="Auch B."/>
            <person name="Kono T."/>
            <person name="Mallez S."/>
            <person name="Becker A."/>
            <person name="Gohl D.M."/>
            <person name="Silverstein K.A.T."/>
            <person name="Koren S."/>
            <person name="Bechman K.B."/>
            <person name="Herman A."/>
            <person name="Abrahante J.E."/>
            <person name="Garbe J."/>
        </authorList>
    </citation>
    <scope>NUCLEOTIDE SEQUENCE</scope>
    <source>
        <strain evidence="1">Duluth1</strain>
        <tissue evidence="1">Whole animal</tissue>
    </source>
</reference>
<reference evidence="1" key="1">
    <citation type="journal article" date="2019" name="bioRxiv">
        <title>The Genome of the Zebra Mussel, Dreissena polymorpha: A Resource for Invasive Species Research.</title>
        <authorList>
            <person name="McCartney M.A."/>
            <person name="Auch B."/>
            <person name="Kono T."/>
            <person name="Mallez S."/>
            <person name="Zhang Y."/>
            <person name="Obille A."/>
            <person name="Becker A."/>
            <person name="Abrahante J.E."/>
            <person name="Garbe J."/>
            <person name="Badalamenti J.P."/>
            <person name="Herman A."/>
            <person name="Mangelson H."/>
            <person name="Liachko I."/>
            <person name="Sullivan S."/>
            <person name="Sone E.D."/>
            <person name="Koren S."/>
            <person name="Silverstein K.A.T."/>
            <person name="Beckman K.B."/>
            <person name="Gohl D.M."/>
        </authorList>
    </citation>
    <scope>NUCLEOTIDE SEQUENCE</scope>
    <source>
        <strain evidence="1">Duluth1</strain>
        <tissue evidence="1">Whole animal</tissue>
    </source>
</reference>
<gene>
    <name evidence="1" type="ORF">DPMN_046765</name>
</gene>